<reference evidence="3" key="1">
    <citation type="submission" date="2019-04" db="EMBL/GenBank/DDBJ databases">
        <title>Complete genome sequence of Sphingomonas sp. W1-2-3.</title>
        <authorList>
            <person name="Im W.T."/>
        </authorList>
    </citation>
    <scope>NUCLEOTIDE SEQUENCE [LARGE SCALE GENOMIC DNA]</scope>
    <source>
        <strain evidence="3">W1-2-3</strain>
    </source>
</reference>
<dbReference type="Pfam" id="PF04264">
    <property type="entry name" value="YceI"/>
    <property type="match status" value="1"/>
</dbReference>
<organism evidence="2 3">
    <name type="scientific">Hankyongella ginsenosidimutans</name>
    <dbReference type="NCBI Taxonomy" id="1763828"/>
    <lineage>
        <taxon>Bacteria</taxon>
        <taxon>Pseudomonadati</taxon>
        <taxon>Pseudomonadota</taxon>
        <taxon>Alphaproteobacteria</taxon>
        <taxon>Sphingomonadales</taxon>
        <taxon>Sphingomonadaceae</taxon>
        <taxon>Hankyongella</taxon>
    </lineage>
</organism>
<dbReference type="PANTHER" id="PTHR34406:SF1">
    <property type="entry name" value="PROTEIN YCEI"/>
    <property type="match status" value="1"/>
</dbReference>
<dbReference type="AlphaFoldDB" id="A0A4D7C7P4"/>
<dbReference type="Gene3D" id="2.40.128.110">
    <property type="entry name" value="Lipid/polyisoprenoid-binding, YceI-like"/>
    <property type="match status" value="1"/>
</dbReference>
<evidence type="ECO:0000259" key="1">
    <source>
        <dbReference type="Pfam" id="PF04264"/>
    </source>
</evidence>
<protein>
    <submittedName>
        <fullName evidence="2">YceI family protein</fullName>
    </submittedName>
</protein>
<dbReference type="EMBL" id="CP039704">
    <property type="protein sequence ID" value="QCI78713.1"/>
    <property type="molecule type" value="Genomic_DNA"/>
</dbReference>
<feature type="domain" description="Lipid/polyisoprenoid-binding YceI-like" evidence="1">
    <location>
        <begin position="5"/>
        <end position="101"/>
    </location>
</feature>
<proteinExistence type="predicted"/>
<name>A0A4D7C7P4_9SPHN</name>
<accession>A0A4D7C7P4</accession>
<evidence type="ECO:0000313" key="2">
    <source>
        <dbReference type="EMBL" id="QCI78713.1"/>
    </source>
</evidence>
<sequence>MGTGTDWLNGDKFPQIVFHSRALERLTATTGKMTGDMTFLGVTKPVTFDVTLNGNFKEHPFTKKAALGFSAKTTIKRSDWGFKTFVPNIADEVEVLVEAEFQAK</sequence>
<dbReference type="InterPro" id="IPR036761">
    <property type="entry name" value="TTHA0802/YceI-like_sf"/>
</dbReference>
<keyword evidence="3" id="KW-1185">Reference proteome</keyword>
<dbReference type="InterPro" id="IPR007372">
    <property type="entry name" value="Lipid/polyisoprenoid-bd_YceI"/>
</dbReference>
<gene>
    <name evidence="2" type="ORF">E6W36_00910</name>
</gene>
<dbReference type="SUPFAM" id="SSF101874">
    <property type="entry name" value="YceI-like"/>
    <property type="match status" value="1"/>
</dbReference>
<dbReference type="Proteomes" id="UP000298714">
    <property type="component" value="Chromosome"/>
</dbReference>
<dbReference type="PANTHER" id="PTHR34406">
    <property type="entry name" value="PROTEIN YCEI"/>
    <property type="match status" value="1"/>
</dbReference>
<evidence type="ECO:0000313" key="3">
    <source>
        <dbReference type="Proteomes" id="UP000298714"/>
    </source>
</evidence>
<dbReference type="KEGG" id="hgn:E6W36_00910"/>